<dbReference type="InterPro" id="IPR010998">
    <property type="entry name" value="Integrase_recombinase_N"/>
</dbReference>
<dbReference type="InterPro" id="IPR044068">
    <property type="entry name" value="CB"/>
</dbReference>
<evidence type="ECO:0008006" key="10">
    <source>
        <dbReference type="Google" id="ProtNLM"/>
    </source>
</evidence>
<name>A0A125Q8I5_9BRAD</name>
<keyword evidence="4" id="KW-0233">DNA recombination</keyword>
<proteinExistence type="inferred from homology"/>
<evidence type="ECO:0000313" key="8">
    <source>
        <dbReference type="EMBL" id="KWV54322.1"/>
    </source>
</evidence>
<feature type="domain" description="Core-binding (CB)" evidence="7">
    <location>
        <begin position="61"/>
        <end position="144"/>
    </location>
</feature>
<dbReference type="InterPro" id="IPR050090">
    <property type="entry name" value="Tyrosine_recombinase_XerCD"/>
</dbReference>
<dbReference type="CDD" id="cd01189">
    <property type="entry name" value="INT_ICEBs1_C_like"/>
    <property type="match status" value="1"/>
</dbReference>
<evidence type="ECO:0000259" key="6">
    <source>
        <dbReference type="PROSITE" id="PS51898"/>
    </source>
</evidence>
<comment type="caution">
    <text evidence="8">The sequence shown here is derived from an EMBL/GenBank/DDBJ whole genome shotgun (WGS) entry which is preliminary data.</text>
</comment>
<dbReference type="PROSITE" id="PS51900">
    <property type="entry name" value="CB"/>
    <property type="match status" value="1"/>
</dbReference>
<keyword evidence="9" id="KW-1185">Reference proteome</keyword>
<dbReference type="GO" id="GO:0015074">
    <property type="term" value="P:DNA integration"/>
    <property type="evidence" value="ECO:0007669"/>
    <property type="project" value="UniProtKB-KW"/>
</dbReference>
<evidence type="ECO:0000256" key="4">
    <source>
        <dbReference type="ARBA" id="ARBA00023172"/>
    </source>
</evidence>
<comment type="similarity">
    <text evidence="1">Belongs to the 'phage' integrase family.</text>
</comment>
<dbReference type="InterPro" id="IPR002104">
    <property type="entry name" value="Integrase_catalytic"/>
</dbReference>
<reference evidence="8 9" key="1">
    <citation type="submission" date="2015-11" db="EMBL/GenBank/DDBJ databases">
        <title>Draft Genome Sequence of the Strain BR 10303 (Bradyrhizobium sp.) isolated from nodules of Centrolobium paraense.</title>
        <authorList>
            <person name="Zelli J.E."/>
            <person name="Simoes-Araujo J.L."/>
            <person name="Barauna A.C."/>
            <person name="Silva K."/>
        </authorList>
    </citation>
    <scope>NUCLEOTIDE SEQUENCE [LARGE SCALE GENOMIC DNA]</scope>
    <source>
        <strain evidence="8 9">BR 10303</strain>
    </source>
</reference>
<dbReference type="GO" id="GO:0006310">
    <property type="term" value="P:DNA recombination"/>
    <property type="evidence" value="ECO:0007669"/>
    <property type="project" value="UniProtKB-KW"/>
</dbReference>
<protein>
    <recommendedName>
        <fullName evidence="10">Integrase</fullName>
    </recommendedName>
</protein>
<evidence type="ECO:0000256" key="3">
    <source>
        <dbReference type="ARBA" id="ARBA00023125"/>
    </source>
</evidence>
<dbReference type="PANTHER" id="PTHR30349">
    <property type="entry name" value="PHAGE INTEGRASE-RELATED"/>
    <property type="match status" value="1"/>
</dbReference>
<dbReference type="GO" id="GO:0003677">
    <property type="term" value="F:DNA binding"/>
    <property type="evidence" value="ECO:0007669"/>
    <property type="project" value="UniProtKB-UniRule"/>
</dbReference>
<dbReference type="Proteomes" id="UP000057737">
    <property type="component" value="Unassembled WGS sequence"/>
</dbReference>
<dbReference type="OrthoDB" id="9785687at2"/>
<accession>A0A125Q8I5</accession>
<dbReference type="AlphaFoldDB" id="A0A125Q8I5"/>
<sequence length="389" mass="42460">MGTVRKRVLPSGLVTWRAAYTDGAGKRRTKQFARKSDGEAWLVEVQHDVARGIHTPASVSPTIKQGAALWIKRCNEKGLEPSTVKGYEEHVDLHIVPFIGAKKASEFNVPMADAFADQLRDAGRSAEMIKKIIGSLGSIFKDLRRRGLCSIAPTADVDLDLPERDDPRPVIPTKAELQSIIAGAAGRWRPVVLTAIFCGLRSSELRGLAWSNVDLESKQLSLTQRADASHRIGKLKSKKAYRLIPCPPIVVNALREWKLACPKGDLGLVFPNGVGKVESMSNMLDRGLHPILLAKEITEKVAVLDAAGKPVINNAGEPVMREIPKYGLHSLRHACASLWIESGYNPKQIQTLMGHSSIKVTFDVYGHLFPDANADQRAAEGVQARLLGG</sequence>
<dbReference type="Gene3D" id="1.10.150.130">
    <property type="match status" value="1"/>
</dbReference>
<dbReference type="Pfam" id="PF00589">
    <property type="entry name" value="Phage_integrase"/>
    <property type="match status" value="1"/>
</dbReference>
<evidence type="ECO:0000256" key="5">
    <source>
        <dbReference type="PROSITE-ProRule" id="PRU01248"/>
    </source>
</evidence>
<evidence type="ECO:0000256" key="2">
    <source>
        <dbReference type="ARBA" id="ARBA00022908"/>
    </source>
</evidence>
<dbReference type="SUPFAM" id="SSF56349">
    <property type="entry name" value="DNA breaking-rejoining enzymes"/>
    <property type="match status" value="1"/>
</dbReference>
<feature type="domain" description="Tyr recombinase" evidence="6">
    <location>
        <begin position="167"/>
        <end position="378"/>
    </location>
</feature>
<dbReference type="PROSITE" id="PS51898">
    <property type="entry name" value="TYR_RECOMBINASE"/>
    <property type="match status" value="1"/>
</dbReference>
<organism evidence="8 9">
    <name type="scientific">Bradyrhizobium macuxiense</name>
    <dbReference type="NCBI Taxonomy" id="1755647"/>
    <lineage>
        <taxon>Bacteria</taxon>
        <taxon>Pseudomonadati</taxon>
        <taxon>Pseudomonadota</taxon>
        <taxon>Alphaproteobacteria</taxon>
        <taxon>Hyphomicrobiales</taxon>
        <taxon>Nitrobacteraceae</taxon>
        <taxon>Bradyrhizobium</taxon>
    </lineage>
</organism>
<evidence type="ECO:0000256" key="1">
    <source>
        <dbReference type="ARBA" id="ARBA00008857"/>
    </source>
</evidence>
<dbReference type="InterPro" id="IPR011010">
    <property type="entry name" value="DNA_brk_join_enz"/>
</dbReference>
<evidence type="ECO:0000259" key="7">
    <source>
        <dbReference type="PROSITE" id="PS51900"/>
    </source>
</evidence>
<gene>
    <name evidence="8" type="ORF">AS156_00925</name>
</gene>
<dbReference type="Gene3D" id="1.10.443.10">
    <property type="entry name" value="Intergrase catalytic core"/>
    <property type="match status" value="1"/>
</dbReference>
<keyword evidence="3 5" id="KW-0238">DNA-binding</keyword>
<dbReference type="RefSeq" id="WP_066508178.1">
    <property type="nucleotide sequence ID" value="NZ_LNCU01000072.1"/>
</dbReference>
<evidence type="ECO:0000313" key="9">
    <source>
        <dbReference type="Proteomes" id="UP000057737"/>
    </source>
</evidence>
<dbReference type="PANTHER" id="PTHR30349:SF64">
    <property type="entry name" value="PROPHAGE INTEGRASE INTD-RELATED"/>
    <property type="match status" value="1"/>
</dbReference>
<keyword evidence="2" id="KW-0229">DNA integration</keyword>
<dbReference type="InterPro" id="IPR013762">
    <property type="entry name" value="Integrase-like_cat_sf"/>
</dbReference>
<dbReference type="EMBL" id="LNCU01000072">
    <property type="protein sequence ID" value="KWV54322.1"/>
    <property type="molecule type" value="Genomic_DNA"/>
</dbReference>